<reference evidence="1 2" key="2">
    <citation type="submission" date="2017-04" db="EMBL/GenBank/DDBJ databases">
        <title>CpG methylation of centromeres and impact of large insertions on vertebrate speciation.</title>
        <authorList>
            <person name="Ichikawa K."/>
            <person name="Yoshimura J."/>
            <person name="Morishita S."/>
        </authorList>
    </citation>
    <scope>NUCLEOTIDE SEQUENCE</scope>
    <source>
        <strain evidence="1 2">HNI</strain>
    </source>
</reference>
<proteinExistence type="predicted"/>
<evidence type="ECO:0000313" key="2">
    <source>
        <dbReference type="Proteomes" id="UP000265180"/>
    </source>
</evidence>
<reference evidence="1" key="4">
    <citation type="submission" date="2025-09" db="UniProtKB">
        <authorList>
            <consortium name="Ensembl"/>
        </authorList>
    </citation>
    <scope>IDENTIFICATION</scope>
    <source>
        <strain evidence="1">HNI</strain>
    </source>
</reference>
<sequence>MAQVQQGGPHVRYGKAVIVAEVITSRFISVAGKVRRFVVPHVVRSSTQNEDPEEEKDAHPDLPHHCGVGLNFIHHRVAGAYPSHCWVMAGKPSEGC</sequence>
<reference evidence="1" key="3">
    <citation type="submission" date="2025-08" db="UniProtKB">
        <authorList>
            <consortium name="Ensembl"/>
        </authorList>
    </citation>
    <scope>IDENTIFICATION</scope>
    <source>
        <strain evidence="1">HNI</strain>
    </source>
</reference>
<name>A0A3P9KFF4_ORYLA</name>
<reference key="1">
    <citation type="journal article" date="2007" name="Nature">
        <title>The medaka draft genome and insights into vertebrate genome evolution.</title>
        <authorList>
            <person name="Kasahara M."/>
            <person name="Naruse K."/>
            <person name="Sasaki S."/>
            <person name="Nakatani Y."/>
            <person name="Qu W."/>
            <person name="Ahsan B."/>
            <person name="Yamada T."/>
            <person name="Nagayasu Y."/>
            <person name="Doi K."/>
            <person name="Kasai Y."/>
            <person name="Jindo T."/>
            <person name="Kobayashi D."/>
            <person name="Shimada A."/>
            <person name="Toyoda A."/>
            <person name="Kuroki Y."/>
            <person name="Fujiyama A."/>
            <person name="Sasaki T."/>
            <person name="Shimizu A."/>
            <person name="Asakawa S."/>
            <person name="Shimizu N."/>
            <person name="Hashimoto S."/>
            <person name="Yang J."/>
            <person name="Lee Y."/>
            <person name="Matsushima K."/>
            <person name="Sugano S."/>
            <person name="Sakaizumi M."/>
            <person name="Narita T."/>
            <person name="Ohishi K."/>
            <person name="Haga S."/>
            <person name="Ohta F."/>
            <person name="Nomoto H."/>
            <person name="Nogata K."/>
            <person name="Morishita T."/>
            <person name="Endo T."/>
            <person name="Shin-I T."/>
            <person name="Takeda H."/>
            <person name="Morishita S."/>
            <person name="Kohara Y."/>
        </authorList>
    </citation>
    <scope>NUCLEOTIDE SEQUENCE [LARGE SCALE GENOMIC DNA]</scope>
    <source>
        <strain>Hd-rR</strain>
    </source>
</reference>
<evidence type="ECO:0000313" key="1">
    <source>
        <dbReference type="Ensembl" id="ENSORLP00020007063.1"/>
    </source>
</evidence>
<organism evidence="1 2">
    <name type="scientific">Oryzias latipes</name>
    <name type="common">Japanese rice fish</name>
    <name type="synonym">Japanese killifish</name>
    <dbReference type="NCBI Taxonomy" id="8090"/>
    <lineage>
        <taxon>Eukaryota</taxon>
        <taxon>Metazoa</taxon>
        <taxon>Chordata</taxon>
        <taxon>Craniata</taxon>
        <taxon>Vertebrata</taxon>
        <taxon>Euteleostomi</taxon>
        <taxon>Actinopterygii</taxon>
        <taxon>Neopterygii</taxon>
        <taxon>Teleostei</taxon>
        <taxon>Neoteleostei</taxon>
        <taxon>Acanthomorphata</taxon>
        <taxon>Ovalentaria</taxon>
        <taxon>Atherinomorphae</taxon>
        <taxon>Beloniformes</taxon>
        <taxon>Adrianichthyidae</taxon>
        <taxon>Oryziinae</taxon>
        <taxon>Oryzias</taxon>
    </lineage>
</organism>
<protein>
    <submittedName>
        <fullName evidence="1">Uncharacterized protein</fullName>
    </submittedName>
</protein>
<accession>A0A3P9KFF4</accession>
<dbReference type="Proteomes" id="UP000265180">
    <property type="component" value="Chromosome 24"/>
</dbReference>
<dbReference type="AlphaFoldDB" id="A0A3P9KFF4"/>
<dbReference type="Ensembl" id="ENSORLT00020003519.1">
    <property type="protein sequence ID" value="ENSORLP00020007063.1"/>
    <property type="gene ID" value="ENSORLG00020007954.1"/>
</dbReference>